<feature type="signal peptide" evidence="1">
    <location>
        <begin position="1"/>
        <end position="19"/>
    </location>
</feature>
<accession>A0ABS9L0G8</accession>
<comment type="caution">
    <text evidence="3">The sequence shown here is derived from an EMBL/GenBank/DDBJ whole genome shotgun (WGS) entry which is preliminary data.</text>
</comment>
<proteinExistence type="predicted"/>
<feature type="chain" id="PRO_5045523141" evidence="1">
    <location>
        <begin position="20"/>
        <end position="240"/>
    </location>
</feature>
<sequence length="240" mass="27833">MKTIFTLLASLFISIGVFAAKSNTILTVRSADQSKIVMVLDGKRFEPNDNGILLQGLERGSHNIKVYRERNNGVFNVLGRKYEMVYNADISLKNNTHLTVTIERNGRISMSEMKIKKGYMQDDRSYDFDRDGKWGDYDRHEAYSRGMSDRDFDNVLNQIDKEWLESNKLKSAINVVRNNSISAAQVKELLLLFSFENNKLELAKQAYGSTVDKRNYDVVYGVFSFDRTKSELERYIRNYR</sequence>
<dbReference type="Proteomes" id="UP001165367">
    <property type="component" value="Unassembled WGS sequence"/>
</dbReference>
<keyword evidence="1" id="KW-0732">Signal</keyword>
<dbReference type="RefSeq" id="WP_237877239.1">
    <property type="nucleotide sequence ID" value="NZ_JAKLTR010000033.1"/>
</dbReference>
<protein>
    <submittedName>
        <fullName evidence="3">DUF4476 domain-containing protein</fullName>
    </submittedName>
</protein>
<organism evidence="3 4">
    <name type="scientific">Terrimonas ginsenosidimutans</name>
    <dbReference type="NCBI Taxonomy" id="2908004"/>
    <lineage>
        <taxon>Bacteria</taxon>
        <taxon>Pseudomonadati</taxon>
        <taxon>Bacteroidota</taxon>
        <taxon>Chitinophagia</taxon>
        <taxon>Chitinophagales</taxon>
        <taxon>Chitinophagaceae</taxon>
        <taxon>Terrimonas</taxon>
    </lineage>
</organism>
<evidence type="ECO:0000313" key="3">
    <source>
        <dbReference type="EMBL" id="MCG2618100.1"/>
    </source>
</evidence>
<reference evidence="3" key="1">
    <citation type="submission" date="2022-01" db="EMBL/GenBank/DDBJ databases">
        <authorList>
            <person name="Jo J.-H."/>
            <person name="Im W.-T."/>
        </authorList>
    </citation>
    <scope>NUCLEOTIDE SEQUENCE</scope>
    <source>
        <strain evidence="3">NA20</strain>
    </source>
</reference>
<keyword evidence="4" id="KW-1185">Reference proteome</keyword>
<evidence type="ECO:0000313" key="4">
    <source>
        <dbReference type="Proteomes" id="UP001165367"/>
    </source>
</evidence>
<evidence type="ECO:0000259" key="2">
    <source>
        <dbReference type="Pfam" id="PF14771"/>
    </source>
</evidence>
<name>A0ABS9L0G8_9BACT</name>
<dbReference type="Pfam" id="PF14771">
    <property type="entry name" value="DUF4476"/>
    <property type="match status" value="1"/>
</dbReference>
<gene>
    <name evidence="3" type="ORF">LZZ85_27605</name>
</gene>
<dbReference type="EMBL" id="JAKLTR010000033">
    <property type="protein sequence ID" value="MCG2618100.1"/>
    <property type="molecule type" value="Genomic_DNA"/>
</dbReference>
<feature type="domain" description="DUF4476" evidence="2">
    <location>
        <begin position="147"/>
        <end position="236"/>
    </location>
</feature>
<dbReference type="InterPro" id="IPR028011">
    <property type="entry name" value="DUF4476"/>
</dbReference>
<evidence type="ECO:0000256" key="1">
    <source>
        <dbReference type="SAM" id="SignalP"/>
    </source>
</evidence>